<evidence type="ECO:0000313" key="8">
    <source>
        <dbReference type="Proteomes" id="UP000001593"/>
    </source>
</evidence>
<organism evidence="7 8">
    <name type="scientific">Nematostella vectensis</name>
    <name type="common">Starlet sea anemone</name>
    <dbReference type="NCBI Taxonomy" id="45351"/>
    <lineage>
        <taxon>Eukaryota</taxon>
        <taxon>Metazoa</taxon>
        <taxon>Cnidaria</taxon>
        <taxon>Anthozoa</taxon>
        <taxon>Hexacorallia</taxon>
        <taxon>Actiniaria</taxon>
        <taxon>Edwardsiidae</taxon>
        <taxon>Nematostella</taxon>
    </lineage>
</organism>
<dbReference type="PANTHER" id="PTHR46698:SF4">
    <property type="entry name" value="CROSSVEINLESS 2"/>
    <property type="match status" value="1"/>
</dbReference>
<evidence type="ECO:0000259" key="5">
    <source>
        <dbReference type="PROSITE" id="PS50184"/>
    </source>
</evidence>
<evidence type="ECO:0000256" key="2">
    <source>
        <dbReference type="ARBA" id="ARBA00022525"/>
    </source>
</evidence>
<dbReference type="InterPro" id="IPR014853">
    <property type="entry name" value="VWF/SSPO/ZAN-like_Cys-rich_dom"/>
</dbReference>
<dbReference type="STRING" id="45351.A7ST99"/>
<feature type="domain" description="VWFD" evidence="6">
    <location>
        <begin position="55"/>
        <end position="229"/>
    </location>
</feature>
<sequence length="322" mass="36548">NGASWYDPGCKSCRCANGSVSCQLQKCNSHLNCPKGKKPGFVPGGCCIECVEDMGICTSYGDPHYQTFDGRMFNFHGNCRYRLVADCRQGNFSVRLRSERHHNQAVGEAKSLVVHIGSTVIHLQRGLVVKVDRKEVQLPYQRLPSLQIDRKNFMITLLSETGVKIIWDGESYIEVHVSHRYRGNTCGLCGNFNGVPSDDFMMKNGRYARSDREFGKSWSLGGHRRRPCLQRAPSPPIAEPISKCRRSALHHWRARKRCWPIKSQFSNCHPVVKPHKYYKACISEVCKCLVKRCECESLVTYARACRRMGVNVNWGRKKACGT</sequence>
<dbReference type="InterPro" id="IPR001007">
    <property type="entry name" value="VWF_dom"/>
</dbReference>
<feature type="domain" description="VWFC" evidence="5">
    <location>
        <begin position="1"/>
        <end position="51"/>
    </location>
</feature>
<dbReference type="SMART" id="SM00216">
    <property type="entry name" value="VWD"/>
    <property type="match status" value="1"/>
</dbReference>
<evidence type="ECO:0008006" key="9">
    <source>
        <dbReference type="Google" id="ProtNLM"/>
    </source>
</evidence>
<name>A7ST99_NEMVE</name>
<keyword evidence="8" id="KW-1185">Reference proteome</keyword>
<feature type="non-terminal residue" evidence="7">
    <location>
        <position position="322"/>
    </location>
</feature>
<dbReference type="KEGG" id="nve:5504251"/>
<keyword evidence="2" id="KW-0964">Secreted</keyword>
<dbReference type="Proteomes" id="UP000001593">
    <property type="component" value="Unassembled WGS sequence"/>
</dbReference>
<gene>
    <name evidence="7" type="ORF">NEMVEDRAFT_v1g40721</name>
</gene>
<keyword evidence="3" id="KW-0732">Signal</keyword>
<dbReference type="InterPro" id="IPR001846">
    <property type="entry name" value="VWF_type-D"/>
</dbReference>
<evidence type="ECO:0000259" key="6">
    <source>
        <dbReference type="PROSITE" id="PS51233"/>
    </source>
</evidence>
<proteinExistence type="predicted"/>
<dbReference type="HOGENOM" id="CLU_018024_0_0_1"/>
<comment type="subcellular location">
    <subcellularLocation>
        <location evidence="1">Secreted</location>
    </subcellularLocation>
</comment>
<dbReference type="OrthoDB" id="6019304at2759"/>
<dbReference type="OMA" id="KRCECES"/>
<dbReference type="Pfam" id="PF08742">
    <property type="entry name" value="C8"/>
    <property type="match status" value="1"/>
</dbReference>
<dbReference type="Pfam" id="PF00094">
    <property type="entry name" value="VWD"/>
    <property type="match status" value="1"/>
</dbReference>
<evidence type="ECO:0000256" key="4">
    <source>
        <dbReference type="ARBA" id="ARBA00022737"/>
    </source>
</evidence>
<dbReference type="PROSITE" id="PS50184">
    <property type="entry name" value="VWFC_2"/>
    <property type="match status" value="1"/>
</dbReference>
<dbReference type="EMBL" id="DS469792">
    <property type="protein sequence ID" value="EDO33061.1"/>
    <property type="molecule type" value="Genomic_DNA"/>
</dbReference>
<feature type="non-terminal residue" evidence="7">
    <location>
        <position position="1"/>
    </location>
</feature>
<dbReference type="InterPro" id="IPR052424">
    <property type="entry name" value="Kielin_Chordin-BMP_Reg"/>
</dbReference>
<dbReference type="eggNOG" id="KOG1216">
    <property type="taxonomic scope" value="Eukaryota"/>
</dbReference>
<dbReference type="InParanoid" id="A7ST99"/>
<evidence type="ECO:0000256" key="3">
    <source>
        <dbReference type="ARBA" id="ARBA00022729"/>
    </source>
</evidence>
<dbReference type="PANTHER" id="PTHR46698">
    <property type="entry name" value="CROSSVEINLESS 2"/>
    <property type="match status" value="1"/>
</dbReference>
<dbReference type="SMART" id="SM00832">
    <property type="entry name" value="C8"/>
    <property type="match status" value="1"/>
</dbReference>
<keyword evidence="4" id="KW-0677">Repeat</keyword>
<dbReference type="PROSITE" id="PS51233">
    <property type="entry name" value="VWFD"/>
    <property type="match status" value="1"/>
</dbReference>
<evidence type="ECO:0000313" key="7">
    <source>
        <dbReference type="EMBL" id="EDO33061.1"/>
    </source>
</evidence>
<dbReference type="SUPFAM" id="SSF57603">
    <property type="entry name" value="FnI-like domain"/>
    <property type="match status" value="1"/>
</dbReference>
<reference evidence="7 8" key="1">
    <citation type="journal article" date="2007" name="Science">
        <title>Sea anemone genome reveals ancestral eumetazoan gene repertoire and genomic organization.</title>
        <authorList>
            <person name="Putnam N.H."/>
            <person name="Srivastava M."/>
            <person name="Hellsten U."/>
            <person name="Dirks B."/>
            <person name="Chapman J."/>
            <person name="Salamov A."/>
            <person name="Terry A."/>
            <person name="Shapiro H."/>
            <person name="Lindquist E."/>
            <person name="Kapitonov V.V."/>
            <person name="Jurka J."/>
            <person name="Genikhovich G."/>
            <person name="Grigoriev I.V."/>
            <person name="Lucas S.M."/>
            <person name="Steele R.E."/>
            <person name="Finnerty J.R."/>
            <person name="Technau U."/>
            <person name="Martindale M.Q."/>
            <person name="Rokhsar D.S."/>
        </authorList>
    </citation>
    <scope>NUCLEOTIDE SEQUENCE [LARGE SCALE GENOMIC DNA]</scope>
    <source>
        <strain evidence="8">CH2 X CH6</strain>
    </source>
</reference>
<dbReference type="AlphaFoldDB" id="A7ST99"/>
<accession>A7ST99</accession>
<dbReference type="GO" id="GO:0005576">
    <property type="term" value="C:extracellular region"/>
    <property type="evidence" value="ECO:0007669"/>
    <property type="project" value="UniProtKB-SubCell"/>
</dbReference>
<protein>
    <recommendedName>
        <fullName evidence="9">VWFD domain-containing protein</fullName>
    </recommendedName>
</protein>
<evidence type="ECO:0000256" key="1">
    <source>
        <dbReference type="ARBA" id="ARBA00004613"/>
    </source>
</evidence>